<organism evidence="2 3">
    <name type="scientific">Orchesella cincta</name>
    <name type="common">Springtail</name>
    <name type="synonym">Podura cincta</name>
    <dbReference type="NCBI Taxonomy" id="48709"/>
    <lineage>
        <taxon>Eukaryota</taxon>
        <taxon>Metazoa</taxon>
        <taxon>Ecdysozoa</taxon>
        <taxon>Arthropoda</taxon>
        <taxon>Hexapoda</taxon>
        <taxon>Collembola</taxon>
        <taxon>Entomobryomorpha</taxon>
        <taxon>Entomobryoidea</taxon>
        <taxon>Orchesellidae</taxon>
        <taxon>Orchesellinae</taxon>
        <taxon>Orchesella</taxon>
    </lineage>
</organism>
<evidence type="ECO:0000313" key="2">
    <source>
        <dbReference type="EMBL" id="ODM91253.1"/>
    </source>
</evidence>
<feature type="compositionally biased region" description="Basic residues" evidence="1">
    <location>
        <begin position="26"/>
        <end position="35"/>
    </location>
</feature>
<reference evidence="2 3" key="1">
    <citation type="journal article" date="2016" name="Genome Biol. Evol.">
        <title>Gene Family Evolution Reflects Adaptation to Soil Environmental Stressors in the Genome of the Collembolan Orchesella cincta.</title>
        <authorList>
            <person name="Faddeeva-Vakhrusheva A."/>
            <person name="Derks M.F."/>
            <person name="Anvar S.Y."/>
            <person name="Agamennone V."/>
            <person name="Suring W."/>
            <person name="Smit S."/>
            <person name="van Straalen N.M."/>
            <person name="Roelofs D."/>
        </authorList>
    </citation>
    <scope>NUCLEOTIDE SEQUENCE [LARGE SCALE GENOMIC DNA]</scope>
    <source>
        <tissue evidence="2">Mixed pool</tissue>
    </source>
</reference>
<feature type="compositionally biased region" description="Low complexity" evidence="1">
    <location>
        <begin position="38"/>
        <end position="52"/>
    </location>
</feature>
<protein>
    <submittedName>
        <fullName evidence="2">Uncharacterized protein</fullName>
    </submittedName>
</protein>
<feature type="region of interest" description="Disordered" evidence="1">
    <location>
        <begin position="1"/>
        <end position="84"/>
    </location>
</feature>
<proteinExistence type="predicted"/>
<sequence>MPRGKRKKVASPSYERSRSRTSSSDHHHHRKRRRHESPSSSPTTPTDSEVSSQTASKSRSRSKEKERAVSSSDESYPRKKNHKRTWVNISRRVTDDTTIANTIFANKVCRYKMQVMHVTDQARSNDLHLYFKVNWWLTIVYD</sequence>
<comment type="caution">
    <text evidence="2">The sequence shown here is derived from an EMBL/GenBank/DDBJ whole genome shotgun (WGS) entry which is preliminary data.</text>
</comment>
<name>A0A1D2ME95_ORCCI</name>
<dbReference type="EMBL" id="LJIJ01001619">
    <property type="protein sequence ID" value="ODM91253.1"/>
    <property type="molecule type" value="Genomic_DNA"/>
</dbReference>
<dbReference type="Proteomes" id="UP000094527">
    <property type="component" value="Unassembled WGS sequence"/>
</dbReference>
<keyword evidence="3" id="KW-1185">Reference proteome</keyword>
<dbReference type="AlphaFoldDB" id="A0A1D2ME95"/>
<gene>
    <name evidence="2" type="ORF">Ocin01_15432</name>
</gene>
<accession>A0A1D2ME95</accession>
<evidence type="ECO:0000256" key="1">
    <source>
        <dbReference type="SAM" id="MobiDB-lite"/>
    </source>
</evidence>
<evidence type="ECO:0000313" key="3">
    <source>
        <dbReference type="Proteomes" id="UP000094527"/>
    </source>
</evidence>